<proteinExistence type="predicted"/>
<protein>
    <submittedName>
        <fullName evidence="1">Uncharacterized protein</fullName>
    </submittedName>
</protein>
<sequence>MNHLDIDRAAREQIRYLFGHACPAAFPSLQEPPRTARALALLGAQWEDARRASEEARRTQLEELDHFVGLAHGLDAELSSRLGGAQ</sequence>
<organism evidence="1 2">
    <name type="scientific">Corynebacterium intestinale</name>
    <dbReference type="NCBI Taxonomy" id="2943492"/>
    <lineage>
        <taxon>Bacteria</taxon>
        <taxon>Bacillati</taxon>
        <taxon>Actinomycetota</taxon>
        <taxon>Actinomycetes</taxon>
        <taxon>Mycobacteriales</taxon>
        <taxon>Corynebacteriaceae</taxon>
        <taxon>Corynebacterium</taxon>
    </lineage>
</organism>
<dbReference type="EMBL" id="JAMKFF010000005">
    <property type="protein sequence ID" value="MCL8493970.1"/>
    <property type="molecule type" value="Genomic_DNA"/>
</dbReference>
<reference evidence="1 2" key="1">
    <citation type="submission" date="2022-05" db="EMBL/GenBank/DDBJ databases">
        <title>Corynebacterium sp. B5-R-101 sp. nov., isolated from human feces.</title>
        <authorList>
            <person name="Shamsuzzaman M."/>
            <person name="Dahal R.H."/>
        </authorList>
    </citation>
    <scope>NUCLEOTIDE SEQUENCE [LARGE SCALE GENOMIC DNA]</scope>
    <source>
        <strain evidence="1 2">B5-R-101</strain>
    </source>
</reference>
<dbReference type="RefSeq" id="WP_070523635.1">
    <property type="nucleotide sequence ID" value="NZ_JAMFTR010000005.1"/>
</dbReference>
<gene>
    <name evidence="1" type="ORF">M5J06_07490</name>
</gene>
<name>A0ABT0TAG7_9CORY</name>
<dbReference type="Proteomes" id="UP001203579">
    <property type="component" value="Unassembled WGS sequence"/>
</dbReference>
<evidence type="ECO:0000313" key="2">
    <source>
        <dbReference type="Proteomes" id="UP001203579"/>
    </source>
</evidence>
<comment type="caution">
    <text evidence="1">The sequence shown here is derived from an EMBL/GenBank/DDBJ whole genome shotgun (WGS) entry which is preliminary data.</text>
</comment>
<keyword evidence="2" id="KW-1185">Reference proteome</keyword>
<evidence type="ECO:0000313" key="1">
    <source>
        <dbReference type="EMBL" id="MCL8493970.1"/>
    </source>
</evidence>
<accession>A0ABT0TAG7</accession>